<evidence type="ECO:0000259" key="5">
    <source>
        <dbReference type="PROSITE" id="PS51826"/>
    </source>
</evidence>
<dbReference type="InterPro" id="IPR000089">
    <property type="entry name" value="Biotin_lipoyl"/>
</dbReference>
<dbReference type="InterPro" id="IPR011053">
    <property type="entry name" value="Single_hybrid_motif"/>
</dbReference>
<dbReference type="Gene3D" id="2.40.50.100">
    <property type="match status" value="1"/>
</dbReference>
<dbReference type="PANTHER" id="PTHR43194:SF5">
    <property type="entry name" value="PIMELOYL-[ACYL-CARRIER PROTEIN] METHYL ESTER ESTERASE"/>
    <property type="match status" value="1"/>
</dbReference>
<evidence type="ECO:0000313" key="6">
    <source>
        <dbReference type="EMBL" id="OBZ95074.1"/>
    </source>
</evidence>
<dbReference type="Pfam" id="PF12697">
    <property type="entry name" value="Abhydrolase_6"/>
    <property type="match status" value="1"/>
</dbReference>
<dbReference type="NCBIfam" id="NF011457">
    <property type="entry name" value="PRK14875.1"/>
    <property type="match status" value="1"/>
</dbReference>
<keyword evidence="7" id="KW-1185">Reference proteome</keyword>
<accession>A0A1C7P5U8</accession>
<dbReference type="AlphaFoldDB" id="A0A1C7P5U8"/>
<comment type="cofactor">
    <cofactor evidence="1">
        <name>(R)-lipoate</name>
        <dbReference type="ChEBI" id="CHEBI:83088"/>
    </cofactor>
</comment>
<evidence type="ECO:0000313" key="7">
    <source>
        <dbReference type="Proteomes" id="UP000093111"/>
    </source>
</evidence>
<dbReference type="PRINTS" id="PR00111">
    <property type="entry name" value="ABHYDROLASE"/>
</dbReference>
<dbReference type="STRING" id="1612624.ADU59_13340"/>
<dbReference type="Gene3D" id="3.40.50.1820">
    <property type="entry name" value="alpha/beta hydrolase"/>
    <property type="match status" value="1"/>
</dbReference>
<evidence type="ECO:0000256" key="3">
    <source>
        <dbReference type="ARBA" id="ARBA00022823"/>
    </source>
</evidence>
<reference evidence="6 7" key="1">
    <citation type="journal article" date="2016" name="Syst. Appl. Microbiol.">
        <title>Pararhizobium polonicum sp. nov. isolated from tumors on stone fruit rootstocks.</title>
        <authorList>
            <person name="Pulawska J."/>
            <person name="Kuzmanovic N."/>
            <person name="Willems A."/>
            <person name="Pothier J.F."/>
        </authorList>
    </citation>
    <scope>NUCLEOTIDE SEQUENCE [LARGE SCALE GENOMIC DNA]</scope>
    <source>
        <strain evidence="6 7">F5.1</strain>
    </source>
</reference>
<keyword evidence="3" id="KW-0450">Lipoyl</keyword>
<evidence type="ECO:0000256" key="1">
    <source>
        <dbReference type="ARBA" id="ARBA00001938"/>
    </source>
</evidence>
<dbReference type="Proteomes" id="UP000093111">
    <property type="component" value="Unassembled WGS sequence"/>
</dbReference>
<evidence type="ECO:0000256" key="2">
    <source>
        <dbReference type="ARBA" id="ARBA00007317"/>
    </source>
</evidence>
<sequence length="422" mass="43766">MEAVVVVEWLAKVGDNLKAGDIVVVVETAKAATEIEAPASGVLSEIRADVGTEIEIGGLLGIIGDADAKRAAVPAAASVAAIDAPPPVASAPVILTPVKVEAVSDRIVASPLARRIAALNGIDLATVLATSPSGRIKVRDIEMTLKAAKPVAAPAVASRIVAEKAEGDASGQLYMQRRAGDGMPIVFLHGFGSDSLSWRPVLTALRSRNTTVSIDLPSHGRSPFMPIADVRALGAAVSAALEGEGLDQIHLVGHSLGGATALAIAEAGRIEIRSLTLISPAGLGAEIDGSFIDGFSRATRKESLEPWLRRLVADESLINPAFVSATMQSRENADLRDAQAELADRLFPDGTQAADFRQAFARLGMPQKIIWGIQDSIIPWKHALAGTGKAGLHLLPAIGHMPQFEAAGAVAAAIDELVRATA</sequence>
<dbReference type="InterPro" id="IPR029058">
    <property type="entry name" value="AB_hydrolase_fold"/>
</dbReference>
<name>A0A1C7P5U8_9HYPH</name>
<dbReference type="SUPFAM" id="SSF53474">
    <property type="entry name" value="alpha/beta-Hydrolases"/>
    <property type="match status" value="1"/>
</dbReference>
<organism evidence="6 7">
    <name type="scientific">Pararhizobium polonicum</name>
    <dbReference type="NCBI Taxonomy" id="1612624"/>
    <lineage>
        <taxon>Bacteria</taxon>
        <taxon>Pseudomonadati</taxon>
        <taxon>Pseudomonadota</taxon>
        <taxon>Alphaproteobacteria</taxon>
        <taxon>Hyphomicrobiales</taxon>
        <taxon>Rhizobiaceae</taxon>
        <taxon>Rhizobium/Agrobacterium group</taxon>
        <taxon>Pararhizobium</taxon>
    </lineage>
</organism>
<feature type="domain" description="Lipoyl-binding" evidence="4">
    <location>
        <begin position="1"/>
        <end position="64"/>
    </location>
</feature>
<dbReference type="PROSITE" id="PS51826">
    <property type="entry name" value="PSBD"/>
    <property type="match status" value="1"/>
</dbReference>
<dbReference type="Pfam" id="PF00364">
    <property type="entry name" value="Biotin_lipoyl"/>
    <property type="match status" value="1"/>
</dbReference>
<dbReference type="InterPro" id="IPR000073">
    <property type="entry name" value="AB_hydrolase_1"/>
</dbReference>
<dbReference type="InterPro" id="IPR050228">
    <property type="entry name" value="Carboxylesterase_BioH"/>
</dbReference>
<dbReference type="GO" id="GO:0016746">
    <property type="term" value="F:acyltransferase activity"/>
    <property type="evidence" value="ECO:0007669"/>
    <property type="project" value="InterPro"/>
</dbReference>
<comment type="similarity">
    <text evidence="2">Belongs to the 2-oxoacid dehydrogenase family.</text>
</comment>
<evidence type="ECO:0008006" key="8">
    <source>
        <dbReference type="Google" id="ProtNLM"/>
    </source>
</evidence>
<dbReference type="InterPro" id="IPR004167">
    <property type="entry name" value="PSBD"/>
</dbReference>
<evidence type="ECO:0000259" key="4">
    <source>
        <dbReference type="PROSITE" id="PS50968"/>
    </source>
</evidence>
<dbReference type="SUPFAM" id="SSF47005">
    <property type="entry name" value="Peripheral subunit-binding domain of 2-oxo acid dehydrogenase complex"/>
    <property type="match status" value="1"/>
</dbReference>
<dbReference type="SUPFAM" id="SSF51230">
    <property type="entry name" value="Single hybrid motif"/>
    <property type="match status" value="1"/>
</dbReference>
<gene>
    <name evidence="6" type="ORF">ADU59_13340</name>
</gene>
<dbReference type="Gene3D" id="4.10.320.10">
    <property type="entry name" value="E3-binding domain"/>
    <property type="match status" value="1"/>
</dbReference>
<feature type="domain" description="Peripheral subunit-binding (PSBD)" evidence="5">
    <location>
        <begin position="108"/>
        <end position="145"/>
    </location>
</feature>
<dbReference type="InterPro" id="IPR036625">
    <property type="entry name" value="E3-bd_dom_sf"/>
</dbReference>
<dbReference type="CDD" id="cd06849">
    <property type="entry name" value="lipoyl_domain"/>
    <property type="match status" value="1"/>
</dbReference>
<dbReference type="PROSITE" id="PS50968">
    <property type="entry name" value="BIOTINYL_LIPOYL"/>
    <property type="match status" value="1"/>
</dbReference>
<dbReference type="PANTHER" id="PTHR43194">
    <property type="entry name" value="HYDROLASE ALPHA/BETA FOLD FAMILY"/>
    <property type="match status" value="1"/>
</dbReference>
<comment type="caution">
    <text evidence="6">The sequence shown here is derived from an EMBL/GenBank/DDBJ whole genome shotgun (WGS) entry which is preliminary data.</text>
</comment>
<protein>
    <recommendedName>
        <fullName evidence="8">Acetoin dehydrogenase dihydrolipoyllysine-residue acetyltransferase subunit</fullName>
    </recommendedName>
</protein>
<dbReference type="PROSITE" id="PS00189">
    <property type="entry name" value="LIPOYL"/>
    <property type="match status" value="1"/>
</dbReference>
<dbReference type="InterPro" id="IPR003016">
    <property type="entry name" value="2-oxoA_DH_lipoyl-BS"/>
</dbReference>
<dbReference type="EMBL" id="LGLV01000008">
    <property type="protein sequence ID" value="OBZ95074.1"/>
    <property type="molecule type" value="Genomic_DNA"/>
</dbReference>
<proteinExistence type="inferred from homology"/>
<dbReference type="Pfam" id="PF02817">
    <property type="entry name" value="E3_binding"/>
    <property type="match status" value="1"/>
</dbReference>